<name>F2F8E2_SOLSS</name>
<dbReference type="EMBL" id="AP012157">
    <property type="protein sequence ID" value="BAK17946.1"/>
    <property type="molecule type" value="Genomic_DNA"/>
</dbReference>
<accession>F2F8E2</accession>
<evidence type="ECO:0000313" key="1">
    <source>
        <dbReference type="EMBL" id="BAK17946.1"/>
    </source>
</evidence>
<protein>
    <submittedName>
        <fullName evidence="1">Uncharacterized protein</fullName>
    </submittedName>
</protein>
<sequence length="56" mass="6721">MISNYFMDTYNRKKIEVNKKDEKSFLKLLTFNRNGCIVIQVAGSYRDKRNKMNLEN</sequence>
<organism evidence="1 2">
    <name type="scientific">Solibacillus silvestris (strain StLB046)</name>
    <name type="common">Bacillus silvestris</name>
    <dbReference type="NCBI Taxonomy" id="1002809"/>
    <lineage>
        <taxon>Bacteria</taxon>
        <taxon>Bacillati</taxon>
        <taxon>Bacillota</taxon>
        <taxon>Bacilli</taxon>
        <taxon>Bacillales</taxon>
        <taxon>Caryophanaceae</taxon>
        <taxon>Solibacillus</taxon>
    </lineage>
</organism>
<keyword evidence="2" id="KW-1185">Reference proteome</keyword>
<reference evidence="1 2" key="2">
    <citation type="journal article" date="2012" name="J. Biosci. Bioeng.">
        <title>Complete genome sequence and characterization of the N-acylhomoserine lactone-degrading gene of the potato leaf-associated Solibacillus silvestris.</title>
        <authorList>
            <person name="Morohoshi T."/>
            <person name="Tominaga Y."/>
            <person name="Someya N."/>
            <person name="Ikeda T."/>
        </authorList>
    </citation>
    <scope>NUCLEOTIDE SEQUENCE [LARGE SCALE GENOMIC DNA]</scope>
    <source>
        <strain evidence="1 2">StLB046</strain>
    </source>
</reference>
<dbReference type="AlphaFoldDB" id="F2F8E2"/>
<proteinExistence type="predicted"/>
<evidence type="ECO:0000313" key="2">
    <source>
        <dbReference type="Proteomes" id="UP000006691"/>
    </source>
</evidence>
<dbReference type="STRING" id="1002809.SSIL_3523"/>
<dbReference type="HOGENOM" id="CLU_3011946_0_0_9"/>
<gene>
    <name evidence="1" type="ordered locus">SSIL_3523</name>
</gene>
<reference evidence="2" key="1">
    <citation type="submission" date="2011-04" db="EMBL/GenBank/DDBJ databases">
        <title>Genome sequence of Solibacillus silvestris StLB046.</title>
        <authorList>
            <person name="Morohoshi T."/>
            <person name="Someya N."/>
            <person name="Ikeda T."/>
        </authorList>
    </citation>
    <scope>NUCLEOTIDE SEQUENCE [LARGE SCALE GENOMIC DNA]</scope>
    <source>
        <strain evidence="2">StLB046</strain>
    </source>
</reference>
<dbReference type="KEGG" id="siv:SSIL_3523"/>
<dbReference type="Proteomes" id="UP000006691">
    <property type="component" value="Chromosome"/>
</dbReference>